<organism evidence="1 2">
    <name type="scientific">Streptomyces avermitilis</name>
    <dbReference type="NCBI Taxonomy" id="33903"/>
    <lineage>
        <taxon>Bacteria</taxon>
        <taxon>Bacillati</taxon>
        <taxon>Actinomycetota</taxon>
        <taxon>Actinomycetes</taxon>
        <taxon>Kitasatosporales</taxon>
        <taxon>Streptomycetaceae</taxon>
        <taxon>Streptomyces</taxon>
    </lineage>
</organism>
<reference evidence="1 2" key="1">
    <citation type="submission" date="2019-04" db="EMBL/GenBank/DDBJ databases">
        <title>Draft genome sequences of Streptomyces avermitilis NBRC 14893.</title>
        <authorList>
            <person name="Komaki H."/>
            <person name="Tamura T."/>
            <person name="Hosoyama A."/>
        </authorList>
    </citation>
    <scope>NUCLEOTIDE SEQUENCE [LARGE SCALE GENOMIC DNA]</scope>
    <source>
        <strain evidence="1 2">NBRC 14893</strain>
    </source>
</reference>
<protein>
    <submittedName>
        <fullName evidence="1">Uncharacterized protein</fullName>
    </submittedName>
</protein>
<evidence type="ECO:0000313" key="2">
    <source>
        <dbReference type="Proteomes" id="UP000302139"/>
    </source>
</evidence>
<accession>A0A4D4MGH2</accession>
<proteinExistence type="predicted"/>
<dbReference type="Proteomes" id="UP000302139">
    <property type="component" value="Unassembled WGS sequence"/>
</dbReference>
<gene>
    <name evidence="1" type="ORF">SAV14893_097800</name>
</gene>
<dbReference type="OMA" id="PPFTPSW"/>
<evidence type="ECO:0000313" key="1">
    <source>
        <dbReference type="EMBL" id="GDY70387.1"/>
    </source>
</evidence>
<sequence length="125" mass="13866">MDPERLADTWAAKHAEWRRVRDSMTEAGWGVYEPERDAQGSEWARDREDRRAGALAAGAAFEARRREGPDELQAELWLSAGPGRRIRAVADLSGLQPAQILAQLAERVVVSEDGTVSVPPFMPSR</sequence>
<comment type="caution">
    <text evidence="1">The sequence shown here is derived from an EMBL/GenBank/DDBJ whole genome shotgun (WGS) entry which is preliminary data.</text>
</comment>
<dbReference type="AlphaFoldDB" id="A0A4D4MGH2"/>
<dbReference type="EMBL" id="BJHX01000005">
    <property type="protein sequence ID" value="GDY70387.1"/>
    <property type="molecule type" value="Genomic_DNA"/>
</dbReference>
<name>A0A4D4MGH2_STRAX</name>